<comment type="subcellular location">
    <subcellularLocation>
        <location evidence="7">Cytoplasm</location>
    </subcellularLocation>
</comment>
<evidence type="ECO:0000313" key="10">
    <source>
        <dbReference type="Proteomes" id="UP000319449"/>
    </source>
</evidence>
<evidence type="ECO:0000256" key="1">
    <source>
        <dbReference type="ARBA" id="ARBA00006950"/>
    </source>
</evidence>
<accession>A0A562WR45</accession>
<name>A0A562WR45_9BACT</name>
<proteinExistence type="inferred from homology"/>
<dbReference type="PANTHER" id="PTHR11431:SF127">
    <property type="entry name" value="BACTERIAL NON-HEME FERRITIN"/>
    <property type="match status" value="1"/>
</dbReference>
<dbReference type="EMBL" id="VLLN01000003">
    <property type="protein sequence ID" value="TWJ32823.1"/>
    <property type="molecule type" value="Genomic_DNA"/>
</dbReference>
<dbReference type="GO" id="GO:0004322">
    <property type="term" value="F:ferroxidase activity"/>
    <property type="evidence" value="ECO:0007669"/>
    <property type="project" value="TreeGrafter"/>
</dbReference>
<dbReference type="EC" id="1.16.3.2" evidence="7"/>
<dbReference type="GO" id="GO:0005829">
    <property type="term" value="C:cytosol"/>
    <property type="evidence" value="ECO:0007669"/>
    <property type="project" value="TreeGrafter"/>
</dbReference>
<gene>
    <name evidence="9" type="ORF">JN12_00800</name>
</gene>
<dbReference type="InterPro" id="IPR009040">
    <property type="entry name" value="Ferritin-like_diiron"/>
</dbReference>
<dbReference type="PANTHER" id="PTHR11431">
    <property type="entry name" value="FERRITIN"/>
    <property type="match status" value="1"/>
</dbReference>
<dbReference type="Proteomes" id="UP000319449">
    <property type="component" value="Unassembled WGS sequence"/>
</dbReference>
<sequence length="172" mass="19634">MLSKKMYAALNKHMNTELYSAHLYLNMSSAANAMGFKGAATWFNVQYQEEMVHFMKFYTYINSQGAQAVIEAMTAPTSSFMSLLHMLEETLQHEQHITRCINELTDHAVAEKDHASQIFLQWFITEQVEEEENDREIIGKLKLIGDNGYGLLMLDNELGQRVFVPPPDAPQA</sequence>
<evidence type="ECO:0000256" key="2">
    <source>
        <dbReference type="ARBA" id="ARBA00022434"/>
    </source>
</evidence>
<evidence type="ECO:0000256" key="6">
    <source>
        <dbReference type="PIRSR" id="PIRSR601519-1"/>
    </source>
</evidence>
<protein>
    <recommendedName>
        <fullName evidence="7">Ferritin</fullName>
        <ecNumber evidence="7">1.16.3.2</ecNumber>
    </recommendedName>
</protein>
<dbReference type="Gene3D" id="1.20.1260.10">
    <property type="match status" value="1"/>
</dbReference>
<organism evidence="9 10">
    <name type="scientific">Geobacter argillaceus</name>
    <dbReference type="NCBI Taxonomy" id="345631"/>
    <lineage>
        <taxon>Bacteria</taxon>
        <taxon>Pseudomonadati</taxon>
        <taxon>Thermodesulfobacteriota</taxon>
        <taxon>Desulfuromonadia</taxon>
        <taxon>Geobacterales</taxon>
        <taxon>Geobacteraceae</taxon>
        <taxon>Geobacter</taxon>
    </lineage>
</organism>
<dbReference type="InterPro" id="IPR041719">
    <property type="entry name" value="Ferritin_prok"/>
</dbReference>
<dbReference type="GO" id="GO:0006826">
    <property type="term" value="P:iron ion transport"/>
    <property type="evidence" value="ECO:0007669"/>
    <property type="project" value="InterPro"/>
</dbReference>
<evidence type="ECO:0000256" key="5">
    <source>
        <dbReference type="ARBA" id="ARBA00023004"/>
    </source>
</evidence>
<keyword evidence="7" id="KW-0963">Cytoplasm</keyword>
<dbReference type="SUPFAM" id="SSF47240">
    <property type="entry name" value="Ferritin-like"/>
    <property type="match status" value="1"/>
</dbReference>
<comment type="function">
    <text evidence="7">Iron-storage protein.</text>
</comment>
<feature type="binding site" evidence="6">
    <location>
        <position position="50"/>
    </location>
    <ligand>
        <name>Fe cation</name>
        <dbReference type="ChEBI" id="CHEBI:24875"/>
        <label>1</label>
    </ligand>
</feature>
<comment type="similarity">
    <text evidence="1 7">Belongs to the ferritin family. Prokaryotic subfamily.</text>
</comment>
<keyword evidence="4" id="KW-0560">Oxidoreductase</keyword>
<dbReference type="RefSeq" id="WP_145018514.1">
    <property type="nucleotide sequence ID" value="NZ_VLLN01000003.1"/>
</dbReference>
<evidence type="ECO:0000259" key="8">
    <source>
        <dbReference type="PROSITE" id="PS50905"/>
    </source>
</evidence>
<reference evidence="9 10" key="1">
    <citation type="submission" date="2019-07" db="EMBL/GenBank/DDBJ databases">
        <title>Genomic Encyclopedia of Archaeal and Bacterial Type Strains, Phase II (KMG-II): from individual species to whole genera.</title>
        <authorList>
            <person name="Goeker M."/>
        </authorList>
    </citation>
    <scope>NUCLEOTIDE SEQUENCE [LARGE SCALE GENOMIC DNA]</scope>
    <source>
        <strain evidence="9 10">ATCC BAA-1139</strain>
    </source>
</reference>
<evidence type="ECO:0000313" key="9">
    <source>
        <dbReference type="EMBL" id="TWJ32823.1"/>
    </source>
</evidence>
<dbReference type="CDD" id="cd01055">
    <property type="entry name" value="Nonheme_Ferritin"/>
    <property type="match status" value="1"/>
</dbReference>
<dbReference type="GO" id="GO:0042802">
    <property type="term" value="F:identical protein binding"/>
    <property type="evidence" value="ECO:0007669"/>
    <property type="project" value="UniProtKB-ARBA"/>
</dbReference>
<comment type="caution">
    <text evidence="9">The sequence shown here is derived from an EMBL/GenBank/DDBJ whole genome shotgun (WGS) entry which is preliminary data.</text>
</comment>
<dbReference type="Pfam" id="PF00210">
    <property type="entry name" value="Ferritin"/>
    <property type="match status" value="1"/>
</dbReference>
<dbReference type="FunFam" id="1.20.1260.10:FF:000001">
    <property type="entry name" value="Non-heme ferritin"/>
    <property type="match status" value="1"/>
</dbReference>
<keyword evidence="3 6" id="KW-0479">Metal-binding</keyword>
<dbReference type="AlphaFoldDB" id="A0A562WR45"/>
<feature type="binding site" evidence="6">
    <location>
        <position position="94"/>
    </location>
    <ligand>
        <name>Fe cation</name>
        <dbReference type="ChEBI" id="CHEBI:24875"/>
        <label>1</label>
    </ligand>
</feature>
<keyword evidence="10" id="KW-1185">Reference proteome</keyword>
<dbReference type="GO" id="GO:0006879">
    <property type="term" value="P:intracellular iron ion homeostasis"/>
    <property type="evidence" value="ECO:0007669"/>
    <property type="project" value="UniProtKB-KW"/>
</dbReference>
<feature type="domain" description="Ferritin-like diiron" evidence="8">
    <location>
        <begin position="1"/>
        <end position="145"/>
    </location>
</feature>
<keyword evidence="5 6" id="KW-0408">Iron</keyword>
<dbReference type="InterPro" id="IPR012347">
    <property type="entry name" value="Ferritin-like"/>
</dbReference>
<feature type="binding site" evidence="6">
    <location>
        <position position="53"/>
    </location>
    <ligand>
        <name>Fe cation</name>
        <dbReference type="ChEBI" id="CHEBI:24875"/>
        <label>1</label>
    </ligand>
</feature>
<feature type="binding site" evidence="6">
    <location>
        <position position="17"/>
    </location>
    <ligand>
        <name>Fe cation</name>
        <dbReference type="ChEBI" id="CHEBI:24875"/>
        <label>1</label>
    </ligand>
</feature>
<dbReference type="GO" id="GO:0008198">
    <property type="term" value="F:ferrous iron binding"/>
    <property type="evidence" value="ECO:0007669"/>
    <property type="project" value="TreeGrafter"/>
</dbReference>
<dbReference type="InterPro" id="IPR008331">
    <property type="entry name" value="Ferritin_DPS_dom"/>
</dbReference>
<dbReference type="InterPro" id="IPR009078">
    <property type="entry name" value="Ferritin-like_SF"/>
</dbReference>
<evidence type="ECO:0000256" key="7">
    <source>
        <dbReference type="RuleBase" id="RU361145"/>
    </source>
</evidence>
<dbReference type="OrthoDB" id="9801481at2"/>
<keyword evidence="2 7" id="KW-0409">Iron storage</keyword>
<evidence type="ECO:0000256" key="3">
    <source>
        <dbReference type="ARBA" id="ARBA00022723"/>
    </source>
</evidence>
<comment type="catalytic activity">
    <reaction evidence="7">
        <text>4 Fe(2+) + O2 + 6 H2O = 4 iron(III) oxide-hydroxide + 12 H(+)</text>
        <dbReference type="Rhea" id="RHEA:11972"/>
        <dbReference type="ChEBI" id="CHEBI:15377"/>
        <dbReference type="ChEBI" id="CHEBI:15378"/>
        <dbReference type="ChEBI" id="CHEBI:15379"/>
        <dbReference type="ChEBI" id="CHEBI:29033"/>
        <dbReference type="ChEBI" id="CHEBI:78619"/>
        <dbReference type="EC" id="1.16.3.2"/>
    </reaction>
</comment>
<dbReference type="GO" id="GO:0008199">
    <property type="term" value="F:ferric iron binding"/>
    <property type="evidence" value="ECO:0007669"/>
    <property type="project" value="InterPro"/>
</dbReference>
<evidence type="ECO:0000256" key="4">
    <source>
        <dbReference type="ARBA" id="ARBA00023002"/>
    </source>
</evidence>
<feature type="binding site" evidence="6">
    <location>
        <position position="127"/>
    </location>
    <ligand>
        <name>Fe cation</name>
        <dbReference type="ChEBI" id="CHEBI:24875"/>
        <label>1</label>
    </ligand>
</feature>
<dbReference type="PROSITE" id="PS50905">
    <property type="entry name" value="FERRITIN_LIKE"/>
    <property type="match status" value="1"/>
</dbReference>
<dbReference type="InterPro" id="IPR001519">
    <property type="entry name" value="Ferritin"/>
</dbReference>